<dbReference type="EMBL" id="JAAIJQ010000005">
    <property type="protein sequence ID" value="NEV60800.1"/>
    <property type="molecule type" value="Genomic_DNA"/>
</dbReference>
<feature type="transmembrane region" description="Helical" evidence="1">
    <location>
        <begin position="152"/>
        <end position="173"/>
    </location>
</feature>
<dbReference type="InterPro" id="IPR004697">
    <property type="entry name" value="AbgT"/>
</dbReference>
<feature type="transmembrane region" description="Helical" evidence="1">
    <location>
        <begin position="339"/>
        <end position="359"/>
    </location>
</feature>
<dbReference type="AlphaFoldDB" id="A0A6M0JTE8"/>
<dbReference type="Proteomes" id="UP000483379">
    <property type="component" value="Unassembled WGS sequence"/>
</dbReference>
<keyword evidence="1" id="KW-1133">Transmembrane helix</keyword>
<feature type="transmembrane region" description="Helical" evidence="1">
    <location>
        <begin position="212"/>
        <end position="234"/>
    </location>
</feature>
<name>A0A6M0JTE8_9GAMM</name>
<feature type="transmembrane region" description="Helical" evidence="1">
    <location>
        <begin position="123"/>
        <end position="146"/>
    </location>
</feature>
<dbReference type="RefSeq" id="WP_164450848.1">
    <property type="nucleotide sequence ID" value="NZ_JAAIJQ010000005.1"/>
</dbReference>
<dbReference type="GO" id="GO:0015558">
    <property type="term" value="F:secondary active p-aminobenzoyl-glutamate transmembrane transporter activity"/>
    <property type="evidence" value="ECO:0007669"/>
    <property type="project" value="InterPro"/>
</dbReference>
<dbReference type="GO" id="GO:1902604">
    <property type="term" value="P:p-aminobenzoyl-glutamate transmembrane transport"/>
    <property type="evidence" value="ECO:0007669"/>
    <property type="project" value="InterPro"/>
</dbReference>
<feature type="transmembrane region" description="Helical" evidence="1">
    <location>
        <begin position="371"/>
        <end position="393"/>
    </location>
</feature>
<gene>
    <name evidence="2" type="ORF">G3446_02635</name>
</gene>
<evidence type="ECO:0000313" key="2">
    <source>
        <dbReference type="EMBL" id="NEV60800.1"/>
    </source>
</evidence>
<feature type="transmembrane region" description="Helical" evidence="1">
    <location>
        <begin position="263"/>
        <end position="287"/>
    </location>
</feature>
<feature type="transmembrane region" description="Helical" evidence="1">
    <location>
        <begin position="21"/>
        <end position="44"/>
    </location>
</feature>
<proteinExistence type="predicted"/>
<sequence>MTERSGWLDRLEAAGNRFPDPATLFLAGTGALMLISQLAVWLGWQVERLVQRDGQPVVETITPVSLLDSDGIWWLLSTLVDNFVGFPPLGLVLVGLLGIGVAERSGLLPVVLRRLLEASPAKLLVPATVLVGVLSSLALDAGYVVLPPLAAALFLAAGRSPLAGIAAVTAGVTCGFSANLFITGLDPLLAGLSTAGAALMDPGYRVAISANWLFMAVSTLVLTAVGTAVTLWLVEPRLARPRPGFESLPAAAEHGAEDRGLRFAGLTLLALGMVVLLAVLVPGAPLAGLGEHFPRWMEALVPLLLVVFLSLGLAYGMGAGTIRNDRDSVAMMGETMRTMGPYIVLAFFAAQFIACFSHSRLGEMLAIAGGGWLASLALPATGLVLAFIALVMVANLIMGSASAKYAFFAPVFVPMFMQAGISPELTQAAYRVGDSVTNGITPFNPYLVIILAFIQRYRPDAGIGTLVALMLPYTLVFAPVWALLLGVWVMAGWPLGPGGPLSYAP</sequence>
<keyword evidence="3" id="KW-1185">Reference proteome</keyword>
<keyword evidence="1" id="KW-0472">Membrane</keyword>
<protein>
    <submittedName>
        <fullName evidence="2">AbgT family transporter</fullName>
    </submittedName>
</protein>
<dbReference type="Pfam" id="PF03806">
    <property type="entry name" value="ABG_transport"/>
    <property type="match status" value="1"/>
</dbReference>
<dbReference type="PANTHER" id="PTHR30282">
    <property type="entry name" value="P-AMINOBENZOYL GLUTAMATE TRANSPORTER"/>
    <property type="match status" value="1"/>
</dbReference>
<feature type="transmembrane region" description="Helical" evidence="1">
    <location>
        <begin position="83"/>
        <end position="102"/>
    </location>
</feature>
<evidence type="ECO:0000313" key="3">
    <source>
        <dbReference type="Proteomes" id="UP000483379"/>
    </source>
</evidence>
<evidence type="ECO:0000256" key="1">
    <source>
        <dbReference type="SAM" id="Phobius"/>
    </source>
</evidence>
<reference evidence="2 3" key="1">
    <citation type="submission" date="2020-02" db="EMBL/GenBank/DDBJ databases">
        <title>Genome sequences of Thiorhodococcus mannitoliphagus and Thiorhodococcus minor, purple sulfur photosynthetic bacteria in the gammaproteobacterial family, Chromatiaceae.</title>
        <authorList>
            <person name="Aviles F.A."/>
            <person name="Meyer T.E."/>
            <person name="Kyndt J.A."/>
        </authorList>
    </citation>
    <scope>NUCLEOTIDE SEQUENCE [LARGE SCALE GENOMIC DNA]</scope>
    <source>
        <strain evidence="2 3">DSM 11518</strain>
    </source>
</reference>
<feature type="transmembrane region" description="Helical" evidence="1">
    <location>
        <begin position="299"/>
        <end position="318"/>
    </location>
</feature>
<organism evidence="2 3">
    <name type="scientific">Thiorhodococcus minor</name>
    <dbReference type="NCBI Taxonomy" id="57489"/>
    <lineage>
        <taxon>Bacteria</taxon>
        <taxon>Pseudomonadati</taxon>
        <taxon>Pseudomonadota</taxon>
        <taxon>Gammaproteobacteria</taxon>
        <taxon>Chromatiales</taxon>
        <taxon>Chromatiaceae</taxon>
        <taxon>Thiorhodococcus</taxon>
    </lineage>
</organism>
<feature type="transmembrane region" description="Helical" evidence="1">
    <location>
        <begin position="466"/>
        <end position="491"/>
    </location>
</feature>
<dbReference type="PANTHER" id="PTHR30282:SF0">
    <property type="entry name" value="P-AMINOBENZOYL-GLUTAMATE TRANSPORT PROTEIN"/>
    <property type="match status" value="1"/>
</dbReference>
<accession>A0A6M0JTE8</accession>
<keyword evidence="1" id="KW-0812">Transmembrane</keyword>
<feature type="transmembrane region" description="Helical" evidence="1">
    <location>
        <begin position="180"/>
        <end position="200"/>
    </location>
</feature>
<feature type="transmembrane region" description="Helical" evidence="1">
    <location>
        <begin position="405"/>
        <end position="423"/>
    </location>
</feature>
<comment type="caution">
    <text evidence="2">The sequence shown here is derived from an EMBL/GenBank/DDBJ whole genome shotgun (WGS) entry which is preliminary data.</text>
</comment>
<feature type="transmembrane region" description="Helical" evidence="1">
    <location>
        <begin position="435"/>
        <end position="454"/>
    </location>
</feature>